<protein>
    <submittedName>
        <fullName evidence="1">Uncharacterized protein</fullName>
    </submittedName>
</protein>
<reference evidence="1" key="1">
    <citation type="journal article" date="2020" name="Stud. Mycol.">
        <title>101 Dothideomycetes genomes: a test case for predicting lifestyles and emergence of pathogens.</title>
        <authorList>
            <person name="Haridas S."/>
            <person name="Albert R."/>
            <person name="Binder M."/>
            <person name="Bloem J."/>
            <person name="Labutti K."/>
            <person name="Salamov A."/>
            <person name="Andreopoulos B."/>
            <person name="Baker S."/>
            <person name="Barry K."/>
            <person name="Bills G."/>
            <person name="Bluhm B."/>
            <person name="Cannon C."/>
            <person name="Castanera R."/>
            <person name="Culley D."/>
            <person name="Daum C."/>
            <person name="Ezra D."/>
            <person name="Gonzalez J."/>
            <person name="Henrissat B."/>
            <person name="Kuo A."/>
            <person name="Liang C."/>
            <person name="Lipzen A."/>
            <person name="Lutzoni F."/>
            <person name="Magnuson J."/>
            <person name="Mondo S."/>
            <person name="Nolan M."/>
            <person name="Ohm R."/>
            <person name="Pangilinan J."/>
            <person name="Park H.-J."/>
            <person name="Ramirez L."/>
            <person name="Alfaro M."/>
            <person name="Sun H."/>
            <person name="Tritt A."/>
            <person name="Yoshinaga Y."/>
            <person name="Zwiers L.-H."/>
            <person name="Turgeon B."/>
            <person name="Goodwin S."/>
            <person name="Spatafora J."/>
            <person name="Crous P."/>
            <person name="Grigoriev I."/>
        </authorList>
    </citation>
    <scope>NUCLEOTIDE SEQUENCE</scope>
    <source>
        <strain evidence="1">CBS 122681</strain>
    </source>
</reference>
<dbReference type="EMBL" id="MU004404">
    <property type="protein sequence ID" value="KAF2652334.1"/>
    <property type="molecule type" value="Genomic_DNA"/>
</dbReference>
<keyword evidence="2" id="KW-1185">Reference proteome</keyword>
<organism evidence="1 2">
    <name type="scientific">Lophiostoma macrostomum CBS 122681</name>
    <dbReference type="NCBI Taxonomy" id="1314788"/>
    <lineage>
        <taxon>Eukaryota</taxon>
        <taxon>Fungi</taxon>
        <taxon>Dikarya</taxon>
        <taxon>Ascomycota</taxon>
        <taxon>Pezizomycotina</taxon>
        <taxon>Dothideomycetes</taxon>
        <taxon>Pleosporomycetidae</taxon>
        <taxon>Pleosporales</taxon>
        <taxon>Lophiostomataceae</taxon>
        <taxon>Lophiostoma</taxon>
    </lineage>
</organism>
<name>A0A6A6T1E1_9PLEO</name>
<evidence type="ECO:0000313" key="1">
    <source>
        <dbReference type="EMBL" id="KAF2652334.1"/>
    </source>
</evidence>
<sequence>MLSQTLFKKTRRYVMSNRRTRPAMAPAFWARCQTIKPKKRIIERSDVLLPNYCADSLCQSLYEHRWQPLEPFIYFRTFLMELKGNQRCLNGVVVFLKNNQKVRLKAACGIGGTEWSSRVQKGRRSHHMLCTRLSLAPDTLNVSCEVGGVAGWQLHCGCALRWCPSVVRLDGVYDRLTVKRESSVLLVRASDC</sequence>
<dbReference type="Proteomes" id="UP000799324">
    <property type="component" value="Unassembled WGS sequence"/>
</dbReference>
<gene>
    <name evidence="1" type="ORF">K491DRAFT_50735</name>
</gene>
<evidence type="ECO:0000313" key="2">
    <source>
        <dbReference type="Proteomes" id="UP000799324"/>
    </source>
</evidence>
<proteinExistence type="predicted"/>
<dbReference type="AlphaFoldDB" id="A0A6A6T1E1"/>
<accession>A0A6A6T1E1</accession>